<reference evidence="1 2" key="1">
    <citation type="journal article" date="2022" name="DNA Res.">
        <title>Chromosomal-level genome assembly of the orchid tree Bauhinia variegata (Leguminosae; Cercidoideae) supports the allotetraploid origin hypothesis of Bauhinia.</title>
        <authorList>
            <person name="Zhong Y."/>
            <person name="Chen Y."/>
            <person name="Zheng D."/>
            <person name="Pang J."/>
            <person name="Liu Y."/>
            <person name="Luo S."/>
            <person name="Meng S."/>
            <person name="Qian L."/>
            <person name="Wei D."/>
            <person name="Dai S."/>
            <person name="Zhou R."/>
        </authorList>
    </citation>
    <scope>NUCLEOTIDE SEQUENCE [LARGE SCALE GENOMIC DNA]</scope>
    <source>
        <strain evidence="1">BV-YZ2020</strain>
    </source>
</reference>
<sequence>MSSSIVCQGLQSCLEPRPMEPRVLRLILSPPSSNFSLNIGWPSTELSLSDSYHSEEKSNSKETIINDEHDMKTETNADKGGWALLQSLADKSHCKKNEPESQQVYVHPMVKRSSSMLSGKSLEMCTESLGCETGSNASENDEDIALFSSENSTCLMNQCHSPDSEASKSRVSVSKRSKHRSVSFPPPLTSITDLGGVQVRPHREDGRLILKAVITPSPVPVFQAERSNGRLTLRLFEPFTCDSDSDYEADDEEIAEMESKDEHGENFQPKTHKQEDNEPEDDGCCGEELEGNTDNVEGEIGIRKFPILSRCKEGDNRNNGLLNQNWKHFCVAT</sequence>
<protein>
    <submittedName>
        <fullName evidence="1">Uncharacterized protein</fullName>
    </submittedName>
</protein>
<accession>A0ACB9KV94</accession>
<organism evidence="1 2">
    <name type="scientific">Bauhinia variegata</name>
    <name type="common">Purple orchid tree</name>
    <name type="synonym">Phanera variegata</name>
    <dbReference type="NCBI Taxonomy" id="167791"/>
    <lineage>
        <taxon>Eukaryota</taxon>
        <taxon>Viridiplantae</taxon>
        <taxon>Streptophyta</taxon>
        <taxon>Embryophyta</taxon>
        <taxon>Tracheophyta</taxon>
        <taxon>Spermatophyta</taxon>
        <taxon>Magnoliopsida</taxon>
        <taxon>eudicotyledons</taxon>
        <taxon>Gunneridae</taxon>
        <taxon>Pentapetalae</taxon>
        <taxon>rosids</taxon>
        <taxon>fabids</taxon>
        <taxon>Fabales</taxon>
        <taxon>Fabaceae</taxon>
        <taxon>Cercidoideae</taxon>
        <taxon>Cercideae</taxon>
        <taxon>Bauhiniinae</taxon>
        <taxon>Bauhinia</taxon>
    </lineage>
</organism>
<evidence type="ECO:0000313" key="1">
    <source>
        <dbReference type="EMBL" id="KAI4301262.1"/>
    </source>
</evidence>
<dbReference type="Proteomes" id="UP000828941">
    <property type="component" value="Chromosome 13"/>
</dbReference>
<name>A0ACB9KV94_BAUVA</name>
<proteinExistence type="predicted"/>
<comment type="caution">
    <text evidence="1">The sequence shown here is derived from an EMBL/GenBank/DDBJ whole genome shotgun (WGS) entry which is preliminary data.</text>
</comment>
<dbReference type="EMBL" id="CM039438">
    <property type="protein sequence ID" value="KAI4301262.1"/>
    <property type="molecule type" value="Genomic_DNA"/>
</dbReference>
<keyword evidence="2" id="KW-1185">Reference proteome</keyword>
<gene>
    <name evidence="1" type="ORF">L6164_034556</name>
</gene>
<evidence type="ECO:0000313" key="2">
    <source>
        <dbReference type="Proteomes" id="UP000828941"/>
    </source>
</evidence>